<name>A0A1M6P598_PARC5</name>
<dbReference type="STRING" id="1121301.SAMN02745912_02025"/>
<feature type="domain" description="ABC transporter" evidence="10">
    <location>
        <begin position="4"/>
        <end position="243"/>
    </location>
</feature>
<keyword evidence="4" id="KW-0762">Sugar transport</keyword>
<dbReference type="AlphaFoldDB" id="A0A1M6P598"/>
<dbReference type="SMART" id="SM00382">
    <property type="entry name" value="AAA"/>
    <property type="match status" value="2"/>
</dbReference>
<dbReference type="Gene3D" id="3.40.50.300">
    <property type="entry name" value="P-loop containing nucleotide triphosphate hydrolases"/>
    <property type="match status" value="2"/>
</dbReference>
<sequence length="509" mass="56082">MSKLQMKGITKSFPGVKALDNVNFFVGDQEVHALIGANGAGKSTLMKILAGAYQGYEGEIIIDDKVCNINSPIDAKNEGVVIVYQEVDTALVPHLTVAENIMMDAIISQDQRLFVNWKSIKTQAKKELQSLGLDINENKLVSDLTLSEKQMVLIGRAVYQKAKFLILDEPTAPLSYEETEKLFEIVNKLKNDGMSIIFISHRLDEIFKISDKITVLRDGTYEGTYDVKDMTIEKLVEKMLGRKLENTFPKHHGEIGEVVFETKNLSGTGGISNVNMTLGKGEIVGLAGLVGGGKTELCKLLFGEGNIYEGEILLEGKKVNPKSPNHAVKSGFALVPEERRKEGILVHESIETNLTLPTLQKYCNGPFMNRSEMRKVSKENIAKVGIKTPNEKQKVAFLSGGNQQKVAIGKWLLSDAKVYIFDEPTKGVDVGSKAEIYSLIAELVKEGNSVIYASCEFSEILGLSDRAYVMYNGTIAKELITKDTNEEELLFYSTGGGQDTRRGGNNAKH</sequence>
<dbReference type="InterPro" id="IPR003439">
    <property type="entry name" value="ABC_transporter-like_ATP-bd"/>
</dbReference>
<evidence type="ECO:0000313" key="11">
    <source>
        <dbReference type="EMBL" id="SHK03101.1"/>
    </source>
</evidence>
<keyword evidence="9" id="KW-0472">Membrane</keyword>
<keyword evidence="7 11" id="KW-0067">ATP-binding</keyword>
<evidence type="ECO:0000256" key="9">
    <source>
        <dbReference type="ARBA" id="ARBA00023136"/>
    </source>
</evidence>
<dbReference type="SUPFAM" id="SSF52540">
    <property type="entry name" value="P-loop containing nucleoside triphosphate hydrolases"/>
    <property type="match status" value="2"/>
</dbReference>
<evidence type="ECO:0000256" key="1">
    <source>
        <dbReference type="ARBA" id="ARBA00004202"/>
    </source>
</evidence>
<evidence type="ECO:0000259" key="10">
    <source>
        <dbReference type="PROSITE" id="PS50893"/>
    </source>
</evidence>
<dbReference type="PROSITE" id="PS50893">
    <property type="entry name" value="ABC_TRANSPORTER_2"/>
    <property type="match status" value="2"/>
</dbReference>
<evidence type="ECO:0000256" key="6">
    <source>
        <dbReference type="ARBA" id="ARBA00022741"/>
    </source>
</evidence>
<dbReference type="CDD" id="cd03215">
    <property type="entry name" value="ABC_Carb_Monos_II"/>
    <property type="match status" value="1"/>
</dbReference>
<accession>A0A1M6P598</accession>
<keyword evidence="6" id="KW-0547">Nucleotide-binding</keyword>
<dbReference type="RefSeq" id="WP_073149481.1">
    <property type="nucleotide sequence ID" value="NZ_FRAG01000021.1"/>
</dbReference>
<evidence type="ECO:0000256" key="2">
    <source>
        <dbReference type="ARBA" id="ARBA00022448"/>
    </source>
</evidence>
<dbReference type="PANTHER" id="PTHR43790">
    <property type="entry name" value="CARBOHYDRATE TRANSPORT ATP-BINDING PROTEIN MG119-RELATED"/>
    <property type="match status" value="1"/>
</dbReference>
<keyword evidence="8" id="KW-1278">Translocase</keyword>
<dbReference type="InterPro" id="IPR003593">
    <property type="entry name" value="AAA+_ATPase"/>
</dbReference>
<keyword evidence="5" id="KW-0677">Repeat</keyword>
<evidence type="ECO:0000256" key="7">
    <source>
        <dbReference type="ARBA" id="ARBA00022840"/>
    </source>
</evidence>
<dbReference type="InterPro" id="IPR027417">
    <property type="entry name" value="P-loop_NTPase"/>
</dbReference>
<feature type="domain" description="ABC transporter" evidence="10">
    <location>
        <begin position="253"/>
        <end position="497"/>
    </location>
</feature>
<keyword evidence="2" id="KW-0813">Transport</keyword>
<evidence type="ECO:0000313" key="12">
    <source>
        <dbReference type="Proteomes" id="UP000184465"/>
    </source>
</evidence>
<dbReference type="CDD" id="cd03216">
    <property type="entry name" value="ABC_Carb_Monos_I"/>
    <property type="match status" value="1"/>
</dbReference>
<evidence type="ECO:0000256" key="3">
    <source>
        <dbReference type="ARBA" id="ARBA00022475"/>
    </source>
</evidence>
<dbReference type="Pfam" id="PF00005">
    <property type="entry name" value="ABC_tran"/>
    <property type="match status" value="2"/>
</dbReference>
<reference evidence="11 12" key="1">
    <citation type="submission" date="2016-11" db="EMBL/GenBank/DDBJ databases">
        <authorList>
            <person name="Jaros S."/>
            <person name="Januszkiewicz K."/>
            <person name="Wedrychowicz H."/>
        </authorList>
    </citation>
    <scope>NUCLEOTIDE SEQUENCE [LARGE SCALE GENOMIC DNA]</scope>
    <source>
        <strain evidence="11 12">DSM 15212</strain>
    </source>
</reference>
<organism evidence="11 12">
    <name type="scientific">Paramaledivibacter caminithermalis (strain DSM 15212 / CIP 107654 / DViRD3)</name>
    <name type="common">Clostridium caminithermale</name>
    <dbReference type="NCBI Taxonomy" id="1121301"/>
    <lineage>
        <taxon>Bacteria</taxon>
        <taxon>Bacillati</taxon>
        <taxon>Bacillota</taxon>
        <taxon>Clostridia</taxon>
        <taxon>Peptostreptococcales</taxon>
        <taxon>Caminicellaceae</taxon>
        <taxon>Paramaledivibacter</taxon>
    </lineage>
</organism>
<dbReference type="PANTHER" id="PTHR43790:SF3">
    <property type="entry name" value="D-ALLOSE IMPORT ATP-BINDING PROTEIN ALSA-RELATED"/>
    <property type="match status" value="1"/>
</dbReference>
<dbReference type="GO" id="GO:0005886">
    <property type="term" value="C:plasma membrane"/>
    <property type="evidence" value="ECO:0007669"/>
    <property type="project" value="UniProtKB-SubCell"/>
</dbReference>
<evidence type="ECO:0000256" key="5">
    <source>
        <dbReference type="ARBA" id="ARBA00022737"/>
    </source>
</evidence>
<evidence type="ECO:0000256" key="4">
    <source>
        <dbReference type="ARBA" id="ARBA00022597"/>
    </source>
</evidence>
<dbReference type="PROSITE" id="PS00211">
    <property type="entry name" value="ABC_TRANSPORTER_1"/>
    <property type="match status" value="1"/>
</dbReference>
<gene>
    <name evidence="11" type="ORF">SAMN02745912_02025</name>
</gene>
<protein>
    <submittedName>
        <fullName evidence="11">Monosaccharide ABC transporter ATP-binding protein, CUT2 family (TC 3.A.1.2.-)</fullName>
    </submittedName>
</protein>
<dbReference type="FunFam" id="3.40.50.300:FF:000127">
    <property type="entry name" value="Ribose import ATP-binding protein RbsA"/>
    <property type="match status" value="1"/>
</dbReference>
<keyword evidence="3" id="KW-1003">Cell membrane</keyword>
<dbReference type="InterPro" id="IPR050107">
    <property type="entry name" value="ABC_carbohydrate_import_ATPase"/>
</dbReference>
<evidence type="ECO:0000256" key="8">
    <source>
        <dbReference type="ARBA" id="ARBA00022967"/>
    </source>
</evidence>
<dbReference type="EMBL" id="FRAG01000021">
    <property type="protein sequence ID" value="SHK03101.1"/>
    <property type="molecule type" value="Genomic_DNA"/>
</dbReference>
<dbReference type="Proteomes" id="UP000184465">
    <property type="component" value="Unassembled WGS sequence"/>
</dbReference>
<proteinExistence type="predicted"/>
<keyword evidence="12" id="KW-1185">Reference proteome</keyword>
<comment type="subcellular location">
    <subcellularLocation>
        <location evidence="1">Cell membrane</location>
        <topology evidence="1">Peripheral membrane protein</topology>
    </subcellularLocation>
</comment>
<dbReference type="GO" id="GO:0005524">
    <property type="term" value="F:ATP binding"/>
    <property type="evidence" value="ECO:0007669"/>
    <property type="project" value="UniProtKB-KW"/>
</dbReference>
<dbReference type="GO" id="GO:0016887">
    <property type="term" value="F:ATP hydrolysis activity"/>
    <property type="evidence" value="ECO:0007669"/>
    <property type="project" value="InterPro"/>
</dbReference>
<dbReference type="InterPro" id="IPR017871">
    <property type="entry name" value="ABC_transporter-like_CS"/>
</dbReference>